<comment type="caution">
    <text evidence="9">The sequence shown here is derived from an EMBL/GenBank/DDBJ whole genome shotgun (WGS) entry which is preliminary data.</text>
</comment>
<evidence type="ECO:0000256" key="7">
    <source>
        <dbReference type="RuleBase" id="RU363032"/>
    </source>
</evidence>
<dbReference type="EMBL" id="VFFF01000001">
    <property type="protein sequence ID" value="TNY32628.1"/>
    <property type="molecule type" value="Genomic_DNA"/>
</dbReference>
<feature type="transmembrane region" description="Helical" evidence="7">
    <location>
        <begin position="227"/>
        <end position="253"/>
    </location>
</feature>
<evidence type="ECO:0000313" key="9">
    <source>
        <dbReference type="EMBL" id="TNY32628.1"/>
    </source>
</evidence>
<dbReference type="CDD" id="cd06261">
    <property type="entry name" value="TM_PBP2"/>
    <property type="match status" value="1"/>
</dbReference>
<reference evidence="9 10" key="1">
    <citation type="submission" date="2019-06" db="EMBL/GenBank/DDBJ databases">
        <title>Genome of new Rhodobacteraceae sp. SM1903.</title>
        <authorList>
            <person name="Ren X."/>
        </authorList>
    </citation>
    <scope>NUCLEOTIDE SEQUENCE [LARGE SCALE GENOMIC DNA]</scope>
    <source>
        <strain evidence="9 10">SM1903</strain>
    </source>
</reference>
<evidence type="ECO:0000256" key="6">
    <source>
        <dbReference type="ARBA" id="ARBA00023136"/>
    </source>
</evidence>
<evidence type="ECO:0000256" key="3">
    <source>
        <dbReference type="ARBA" id="ARBA00022475"/>
    </source>
</evidence>
<protein>
    <submittedName>
        <fullName evidence="9">ABC transporter permease</fullName>
    </submittedName>
</protein>
<keyword evidence="3" id="KW-1003">Cell membrane</keyword>
<evidence type="ECO:0000256" key="1">
    <source>
        <dbReference type="ARBA" id="ARBA00004651"/>
    </source>
</evidence>
<dbReference type="PANTHER" id="PTHR43163:SF6">
    <property type="entry name" value="DIPEPTIDE TRANSPORT SYSTEM PERMEASE PROTEIN DPPB-RELATED"/>
    <property type="match status" value="1"/>
</dbReference>
<keyword evidence="10" id="KW-1185">Reference proteome</keyword>
<dbReference type="SUPFAM" id="SSF161098">
    <property type="entry name" value="MetI-like"/>
    <property type="match status" value="1"/>
</dbReference>
<keyword evidence="2 7" id="KW-0813">Transport</keyword>
<dbReference type="Proteomes" id="UP000314011">
    <property type="component" value="Unassembled WGS sequence"/>
</dbReference>
<accession>A0A5C5GD79</accession>
<dbReference type="PROSITE" id="PS50928">
    <property type="entry name" value="ABC_TM1"/>
    <property type="match status" value="1"/>
</dbReference>
<sequence length="306" mass="33262">MKAYFFRKILALPLILLGVSFIVFMAVRALPGDPARLMAGPDAPEAALVLVRERLGLNQPVIVQYGYFLVNALQGDLGMSLRSKVPVTQEIADRFPNTLKLAFVSYMIAVLVGIPAGILSAAARGRWPDQLVMIFAILAASLANFWLALMGMNLFAVKLGWLPLMGMGTWQHYILPSVTLALLPAAIIARMTRSSMIEVLGQDYIRTARAKGIDEGKVYRKHALRNALIPIVTIVGLNFGAVVSGAVVAETVFSWPGIGRLLVDAVRYRDYPVIQGVTLLTVASVVIVNLAADLLIMLINPRVRVS</sequence>
<dbReference type="InterPro" id="IPR045621">
    <property type="entry name" value="BPD_transp_1_N"/>
</dbReference>
<organism evidence="9 10">
    <name type="scientific">Pelagovum pacificum</name>
    <dbReference type="NCBI Taxonomy" id="2588711"/>
    <lineage>
        <taxon>Bacteria</taxon>
        <taxon>Pseudomonadati</taxon>
        <taxon>Pseudomonadota</taxon>
        <taxon>Alphaproteobacteria</taxon>
        <taxon>Rhodobacterales</taxon>
        <taxon>Paracoccaceae</taxon>
        <taxon>Pelagovum</taxon>
    </lineage>
</organism>
<evidence type="ECO:0000259" key="8">
    <source>
        <dbReference type="PROSITE" id="PS50928"/>
    </source>
</evidence>
<dbReference type="Gene3D" id="1.10.3720.10">
    <property type="entry name" value="MetI-like"/>
    <property type="match status" value="1"/>
</dbReference>
<feature type="transmembrane region" description="Helical" evidence="7">
    <location>
        <begin position="131"/>
        <end position="150"/>
    </location>
</feature>
<keyword evidence="5 7" id="KW-1133">Transmembrane helix</keyword>
<dbReference type="RefSeq" id="WP_140193308.1">
    <property type="nucleotide sequence ID" value="NZ_CP065915.1"/>
</dbReference>
<name>A0A5C5GD79_9RHOB</name>
<dbReference type="PANTHER" id="PTHR43163">
    <property type="entry name" value="DIPEPTIDE TRANSPORT SYSTEM PERMEASE PROTEIN DPPB-RELATED"/>
    <property type="match status" value="1"/>
</dbReference>
<dbReference type="GO" id="GO:0005886">
    <property type="term" value="C:plasma membrane"/>
    <property type="evidence" value="ECO:0007669"/>
    <property type="project" value="UniProtKB-SubCell"/>
</dbReference>
<keyword evidence="4 7" id="KW-0812">Transmembrane</keyword>
<comment type="subcellular location">
    <subcellularLocation>
        <location evidence="1 7">Cell membrane</location>
        <topology evidence="1 7">Multi-pass membrane protein</topology>
    </subcellularLocation>
</comment>
<feature type="transmembrane region" description="Helical" evidence="7">
    <location>
        <begin position="170"/>
        <end position="189"/>
    </location>
</feature>
<keyword evidence="6 7" id="KW-0472">Membrane</keyword>
<feature type="domain" description="ABC transmembrane type-1" evidence="8">
    <location>
        <begin position="95"/>
        <end position="292"/>
    </location>
</feature>
<dbReference type="InterPro" id="IPR035906">
    <property type="entry name" value="MetI-like_sf"/>
</dbReference>
<gene>
    <name evidence="9" type="ORF">FHY64_04930</name>
</gene>
<proteinExistence type="inferred from homology"/>
<feature type="transmembrane region" description="Helical" evidence="7">
    <location>
        <begin position="101"/>
        <end position="119"/>
    </location>
</feature>
<evidence type="ECO:0000256" key="2">
    <source>
        <dbReference type="ARBA" id="ARBA00022448"/>
    </source>
</evidence>
<feature type="transmembrane region" description="Helical" evidence="7">
    <location>
        <begin position="273"/>
        <end position="299"/>
    </location>
</feature>
<evidence type="ECO:0000256" key="4">
    <source>
        <dbReference type="ARBA" id="ARBA00022692"/>
    </source>
</evidence>
<dbReference type="AlphaFoldDB" id="A0A5C5GD79"/>
<dbReference type="Pfam" id="PF19300">
    <property type="entry name" value="BPD_transp_1_N"/>
    <property type="match status" value="1"/>
</dbReference>
<evidence type="ECO:0000256" key="5">
    <source>
        <dbReference type="ARBA" id="ARBA00022989"/>
    </source>
</evidence>
<dbReference type="OrthoDB" id="9807402at2"/>
<dbReference type="GO" id="GO:0055085">
    <property type="term" value="P:transmembrane transport"/>
    <property type="evidence" value="ECO:0007669"/>
    <property type="project" value="InterPro"/>
</dbReference>
<evidence type="ECO:0000313" key="10">
    <source>
        <dbReference type="Proteomes" id="UP000314011"/>
    </source>
</evidence>
<comment type="similarity">
    <text evidence="7">Belongs to the binding-protein-dependent transport system permease family.</text>
</comment>
<dbReference type="InterPro" id="IPR000515">
    <property type="entry name" value="MetI-like"/>
</dbReference>
<dbReference type="Pfam" id="PF00528">
    <property type="entry name" value="BPD_transp_1"/>
    <property type="match status" value="1"/>
</dbReference>